<dbReference type="Proteomes" id="UP001172155">
    <property type="component" value="Unassembled WGS sequence"/>
</dbReference>
<keyword evidence="1" id="KW-0812">Transmembrane</keyword>
<comment type="caution">
    <text evidence="2">The sequence shown here is derived from an EMBL/GenBank/DDBJ whole genome shotgun (WGS) entry which is preliminary data.</text>
</comment>
<keyword evidence="3" id="KW-1185">Reference proteome</keyword>
<keyword evidence="1" id="KW-1133">Transmembrane helix</keyword>
<evidence type="ECO:0000313" key="3">
    <source>
        <dbReference type="Proteomes" id="UP001172155"/>
    </source>
</evidence>
<organism evidence="2 3">
    <name type="scientific">Schizothecium vesticola</name>
    <dbReference type="NCBI Taxonomy" id="314040"/>
    <lineage>
        <taxon>Eukaryota</taxon>
        <taxon>Fungi</taxon>
        <taxon>Dikarya</taxon>
        <taxon>Ascomycota</taxon>
        <taxon>Pezizomycotina</taxon>
        <taxon>Sordariomycetes</taxon>
        <taxon>Sordariomycetidae</taxon>
        <taxon>Sordariales</taxon>
        <taxon>Schizotheciaceae</taxon>
        <taxon>Schizothecium</taxon>
    </lineage>
</organism>
<dbReference type="EMBL" id="JAUKUD010000001">
    <property type="protein sequence ID" value="KAK0753289.1"/>
    <property type="molecule type" value="Genomic_DNA"/>
</dbReference>
<dbReference type="AlphaFoldDB" id="A0AA40F8R0"/>
<evidence type="ECO:0000256" key="1">
    <source>
        <dbReference type="SAM" id="Phobius"/>
    </source>
</evidence>
<accession>A0AA40F8R0</accession>
<proteinExistence type="predicted"/>
<feature type="non-terminal residue" evidence="2">
    <location>
        <position position="123"/>
    </location>
</feature>
<feature type="transmembrane region" description="Helical" evidence="1">
    <location>
        <begin position="24"/>
        <end position="44"/>
    </location>
</feature>
<keyword evidence="1" id="KW-0472">Membrane</keyword>
<gene>
    <name evidence="2" type="ORF">B0T18DRAFT_396426</name>
</gene>
<protein>
    <submittedName>
        <fullName evidence="2">Uncharacterized protein</fullName>
    </submittedName>
</protein>
<name>A0AA40F8R0_9PEZI</name>
<reference evidence="2" key="1">
    <citation type="submission" date="2023-06" db="EMBL/GenBank/DDBJ databases">
        <title>Genome-scale phylogeny and comparative genomics of the fungal order Sordariales.</title>
        <authorList>
            <consortium name="Lawrence Berkeley National Laboratory"/>
            <person name="Hensen N."/>
            <person name="Bonometti L."/>
            <person name="Westerberg I."/>
            <person name="Brannstrom I.O."/>
            <person name="Guillou S."/>
            <person name="Cros-Aarteil S."/>
            <person name="Calhoun S."/>
            <person name="Haridas S."/>
            <person name="Kuo A."/>
            <person name="Mondo S."/>
            <person name="Pangilinan J."/>
            <person name="Riley R."/>
            <person name="LaButti K."/>
            <person name="Andreopoulos B."/>
            <person name="Lipzen A."/>
            <person name="Chen C."/>
            <person name="Yanf M."/>
            <person name="Daum C."/>
            <person name="Ng V."/>
            <person name="Clum A."/>
            <person name="Steindorff A."/>
            <person name="Ohm R."/>
            <person name="Martin F."/>
            <person name="Silar P."/>
            <person name="Natvig D."/>
            <person name="Lalanne C."/>
            <person name="Gautier V."/>
            <person name="Ament-velasquez S.L."/>
            <person name="Kruys A."/>
            <person name="Hutchinson M.I."/>
            <person name="Powell A.J."/>
            <person name="Barry K."/>
            <person name="Miller A.N."/>
            <person name="Grigoriev I.V."/>
            <person name="Debuchy R."/>
            <person name="Gladieux P."/>
            <person name="Thoren M.H."/>
            <person name="Johannesson H."/>
        </authorList>
    </citation>
    <scope>NUCLEOTIDE SEQUENCE</scope>
    <source>
        <strain evidence="2">SMH3187-1</strain>
    </source>
</reference>
<sequence length="123" mass="13925">MVVGWCWGGWSSVLGSRVFVDVEFFFLSFYYTLLVVSFFLAGWLKKKKILCGLGLWFTVPLLCICVCYSTLLFGRRRRHCSPRGRGEGCNICTARCGHSFLAWTFCCYAGRAGGMMNGRGMRD</sequence>
<feature type="transmembrane region" description="Helical" evidence="1">
    <location>
        <begin position="51"/>
        <end position="73"/>
    </location>
</feature>
<evidence type="ECO:0000313" key="2">
    <source>
        <dbReference type="EMBL" id="KAK0753289.1"/>
    </source>
</evidence>